<feature type="transmembrane region" description="Helical" evidence="1">
    <location>
        <begin position="80"/>
        <end position="102"/>
    </location>
</feature>
<evidence type="ECO:0000313" key="3">
    <source>
        <dbReference type="Proteomes" id="UP000014500"/>
    </source>
</evidence>
<name>T1JM79_STRMM</name>
<proteinExistence type="predicted"/>
<reference evidence="2" key="2">
    <citation type="submission" date="2015-02" db="UniProtKB">
        <authorList>
            <consortium name="EnsemblMetazoa"/>
        </authorList>
    </citation>
    <scope>IDENTIFICATION</scope>
</reference>
<sequence length="312" mass="33965">MYRVFSGAKNIPNPKVGHVRSLRHSLSLSPVNVAMSSGGRLALFAEKAALAVLTTYPFVNAFSFLMLVAEQARVTSESFLSILSSLIIYVHVVLMFMCALALKLDDANHRVALAHSAQLVLLVYYNVSSGLGPHYADGLLIRVLSHAIGTVASYLTLAAKLGRSTGLHRAATVLFGVFAAGCAYAVQCDTDFVLALRLAYHAFTLDLDLVPAVVFHMLAVVGFLVCALTFLNETITRHVAAVLALLVLFINVAVDWRLDFWTRRQRADFWCAFRIAADNVPILAALTLFALQPMPSVDETGNKKSNDARTCH</sequence>
<dbReference type="Proteomes" id="UP000014500">
    <property type="component" value="Unassembled WGS sequence"/>
</dbReference>
<keyword evidence="1" id="KW-0812">Transmembrane</keyword>
<dbReference type="HOGENOM" id="CLU_892308_0_0_1"/>
<organism evidence="2 3">
    <name type="scientific">Strigamia maritima</name>
    <name type="common">European centipede</name>
    <name type="synonym">Geophilus maritimus</name>
    <dbReference type="NCBI Taxonomy" id="126957"/>
    <lineage>
        <taxon>Eukaryota</taxon>
        <taxon>Metazoa</taxon>
        <taxon>Ecdysozoa</taxon>
        <taxon>Arthropoda</taxon>
        <taxon>Myriapoda</taxon>
        <taxon>Chilopoda</taxon>
        <taxon>Pleurostigmophora</taxon>
        <taxon>Geophilomorpha</taxon>
        <taxon>Linotaeniidae</taxon>
        <taxon>Strigamia</taxon>
    </lineage>
</organism>
<dbReference type="EMBL" id="JH431210">
    <property type="status" value="NOT_ANNOTATED_CDS"/>
    <property type="molecule type" value="Genomic_DNA"/>
</dbReference>
<dbReference type="EnsemblMetazoa" id="SMAR014959-RA">
    <property type="protein sequence ID" value="SMAR014959-PA"/>
    <property type="gene ID" value="SMAR014959"/>
</dbReference>
<dbReference type="InterPro" id="IPR029371">
    <property type="entry name" value="TMEM101"/>
</dbReference>
<keyword evidence="1" id="KW-1133">Transmembrane helix</keyword>
<dbReference type="PhylomeDB" id="T1JM79"/>
<dbReference type="PANTHER" id="PTHR31034:SF2">
    <property type="entry name" value="TRANSMEMBRANE PROTEIN 101"/>
    <property type="match status" value="1"/>
</dbReference>
<dbReference type="PANTHER" id="PTHR31034">
    <property type="entry name" value="TRANSMEMBRANE PROTEIN 101"/>
    <property type="match status" value="1"/>
</dbReference>
<evidence type="ECO:0000313" key="2">
    <source>
        <dbReference type="EnsemblMetazoa" id="SMAR014959-PA"/>
    </source>
</evidence>
<keyword evidence="1" id="KW-0472">Membrane</keyword>
<evidence type="ECO:0000256" key="1">
    <source>
        <dbReference type="SAM" id="Phobius"/>
    </source>
</evidence>
<dbReference type="AlphaFoldDB" id="T1JM79"/>
<dbReference type="GO" id="GO:0043123">
    <property type="term" value="P:positive regulation of canonical NF-kappaB signal transduction"/>
    <property type="evidence" value="ECO:0007669"/>
    <property type="project" value="TreeGrafter"/>
</dbReference>
<dbReference type="STRING" id="126957.T1JM79"/>
<dbReference type="Pfam" id="PF15111">
    <property type="entry name" value="TMEM101"/>
    <property type="match status" value="1"/>
</dbReference>
<feature type="transmembrane region" description="Helical" evidence="1">
    <location>
        <begin position="167"/>
        <end position="186"/>
    </location>
</feature>
<keyword evidence="3" id="KW-1185">Reference proteome</keyword>
<feature type="transmembrane region" description="Helical" evidence="1">
    <location>
        <begin position="48"/>
        <end position="68"/>
    </location>
</feature>
<accession>T1JM79</accession>
<protein>
    <submittedName>
        <fullName evidence="2">Uncharacterized protein</fullName>
    </submittedName>
</protein>
<feature type="transmembrane region" description="Helical" evidence="1">
    <location>
        <begin position="237"/>
        <end position="256"/>
    </location>
</feature>
<feature type="transmembrane region" description="Helical" evidence="1">
    <location>
        <begin position="207"/>
        <end position="231"/>
    </location>
</feature>
<reference evidence="3" key="1">
    <citation type="submission" date="2011-05" db="EMBL/GenBank/DDBJ databases">
        <authorList>
            <person name="Richards S.R."/>
            <person name="Qu J."/>
            <person name="Jiang H."/>
            <person name="Jhangiani S.N."/>
            <person name="Agravi P."/>
            <person name="Goodspeed R."/>
            <person name="Gross S."/>
            <person name="Mandapat C."/>
            <person name="Jackson L."/>
            <person name="Mathew T."/>
            <person name="Pu L."/>
            <person name="Thornton R."/>
            <person name="Saada N."/>
            <person name="Wilczek-Boney K.B."/>
            <person name="Lee S."/>
            <person name="Kovar C."/>
            <person name="Wu Y."/>
            <person name="Scherer S.E."/>
            <person name="Worley K.C."/>
            <person name="Muzny D.M."/>
            <person name="Gibbs R."/>
        </authorList>
    </citation>
    <scope>NUCLEOTIDE SEQUENCE</scope>
    <source>
        <strain evidence="3">Brora</strain>
    </source>
</reference>